<proteinExistence type="predicted"/>
<evidence type="ECO:0008006" key="3">
    <source>
        <dbReference type="Google" id="ProtNLM"/>
    </source>
</evidence>
<dbReference type="InterPro" id="IPR025427">
    <property type="entry name" value="DUF4160"/>
</dbReference>
<evidence type="ECO:0000313" key="2">
    <source>
        <dbReference type="Proteomes" id="UP000005737"/>
    </source>
</evidence>
<sequence length="82" mass="9780">MPTIFRHNGFRYFFFANENRSSNEPIHVHVEKAEKAAKFWIENGIVLAESYNMSTKELADIEEIVRENEDVIIIRWKEFFGE</sequence>
<dbReference type="AlphaFoldDB" id="H2CI29"/>
<reference evidence="1 2" key="1">
    <citation type="submission" date="2011-10" db="EMBL/GenBank/DDBJ databases">
        <title>The Improved High-Quality Draft genome of Leptonema illini DSM 21528.</title>
        <authorList>
            <consortium name="US DOE Joint Genome Institute (JGI-PGF)"/>
            <person name="Lucas S."/>
            <person name="Copeland A."/>
            <person name="Lapidus A."/>
            <person name="Glavina del Rio T."/>
            <person name="Dalin E."/>
            <person name="Tice H."/>
            <person name="Bruce D."/>
            <person name="Goodwin L."/>
            <person name="Pitluck S."/>
            <person name="Peters L."/>
            <person name="Mikhailova N."/>
            <person name="Held B."/>
            <person name="Kyrpides N."/>
            <person name="Mavromatis K."/>
            <person name="Ivanova N."/>
            <person name="Markowitz V."/>
            <person name="Cheng J.-F."/>
            <person name="Hugenholtz P."/>
            <person name="Woyke T."/>
            <person name="Wu D."/>
            <person name="Gronow S."/>
            <person name="Wellnitz S."/>
            <person name="Brambilla E.-M."/>
            <person name="Klenk H.-P."/>
            <person name="Eisen J.A."/>
        </authorList>
    </citation>
    <scope>NUCLEOTIDE SEQUENCE [LARGE SCALE GENOMIC DNA]</scope>
    <source>
        <strain evidence="1 2">DSM 21528</strain>
    </source>
</reference>
<protein>
    <recommendedName>
        <fullName evidence="3">DUF4160 domain-containing protein</fullName>
    </recommendedName>
</protein>
<dbReference type="EMBL" id="JH597773">
    <property type="protein sequence ID" value="EHQ08052.1"/>
    <property type="molecule type" value="Genomic_DNA"/>
</dbReference>
<accession>H2CI29</accession>
<keyword evidence="2" id="KW-1185">Reference proteome</keyword>
<dbReference type="Pfam" id="PF13711">
    <property type="entry name" value="DUF4160"/>
    <property type="match status" value="1"/>
</dbReference>
<evidence type="ECO:0000313" key="1">
    <source>
        <dbReference type="EMBL" id="EHQ08052.1"/>
    </source>
</evidence>
<dbReference type="HOGENOM" id="CLU_162083_4_2_12"/>
<dbReference type="Proteomes" id="UP000005737">
    <property type="component" value="Unassembled WGS sequence"/>
</dbReference>
<organism evidence="1 2">
    <name type="scientific">Leptonema illini DSM 21528</name>
    <dbReference type="NCBI Taxonomy" id="929563"/>
    <lineage>
        <taxon>Bacteria</taxon>
        <taxon>Pseudomonadati</taxon>
        <taxon>Spirochaetota</taxon>
        <taxon>Spirochaetia</taxon>
        <taxon>Leptospirales</taxon>
        <taxon>Leptospiraceae</taxon>
        <taxon>Leptonema</taxon>
    </lineage>
</organism>
<dbReference type="RefSeq" id="WP_002774406.1">
    <property type="nucleotide sequence ID" value="NZ_JH597773.1"/>
</dbReference>
<gene>
    <name evidence="1" type="ORF">Lepil_3393</name>
</gene>
<dbReference type="STRING" id="183.GCA_002009735_03326"/>
<name>H2CI29_9LEPT</name>